<evidence type="ECO:0008006" key="4">
    <source>
        <dbReference type="Google" id="ProtNLM"/>
    </source>
</evidence>
<feature type="chain" id="PRO_5008383136" description="Peptidase inhibitor family I36" evidence="1">
    <location>
        <begin position="32"/>
        <end position="159"/>
    </location>
</feature>
<sequence>MDSASSGATRMAAVALAATAVLGIAAEPVSASSSVAAGTGGTTLTTYYPPTNCSTSWNFTDRWGRRGTFKCSSHVMLINWWGSGRLEYFGVAPNRTIWHSWSTSGWVEMPNNGRADDVDGVQTPNSTTRSVWVYAAGSGVWSSTDYGDGYSWRAWKFLF</sequence>
<evidence type="ECO:0000256" key="1">
    <source>
        <dbReference type="SAM" id="SignalP"/>
    </source>
</evidence>
<dbReference type="OrthoDB" id="4250829at2"/>
<dbReference type="RefSeq" id="WP_091668906.1">
    <property type="nucleotide sequence ID" value="NZ_LT594323.1"/>
</dbReference>
<dbReference type="PATRIC" id="fig|261654.4.peg.5052"/>
<protein>
    <recommendedName>
        <fullName evidence="4">Peptidase inhibitor family I36</fullName>
    </recommendedName>
</protein>
<keyword evidence="1" id="KW-0732">Signal</keyword>
<dbReference type="Proteomes" id="UP000199385">
    <property type="component" value="Chromosome I"/>
</dbReference>
<keyword evidence="3" id="KW-1185">Reference proteome</keyword>
<reference evidence="3" key="1">
    <citation type="submission" date="2016-06" db="EMBL/GenBank/DDBJ databases">
        <authorList>
            <person name="Varghese N."/>
            <person name="Submissions Spin"/>
        </authorList>
    </citation>
    <scope>NUCLEOTIDE SEQUENCE [LARGE SCALE GENOMIC DNA]</scope>
    <source>
        <strain evidence="3">DSM 44815</strain>
    </source>
</reference>
<dbReference type="AlphaFoldDB" id="A0A1A9A3I3"/>
<gene>
    <name evidence="2" type="ORF">GA0070611_4983</name>
</gene>
<proteinExistence type="predicted"/>
<evidence type="ECO:0000313" key="2">
    <source>
        <dbReference type="EMBL" id="SBT51009.1"/>
    </source>
</evidence>
<accession>A0A1A9A3I3</accession>
<organism evidence="2 3">
    <name type="scientific">Micromonospora auratinigra</name>
    <dbReference type="NCBI Taxonomy" id="261654"/>
    <lineage>
        <taxon>Bacteria</taxon>
        <taxon>Bacillati</taxon>
        <taxon>Actinomycetota</taxon>
        <taxon>Actinomycetes</taxon>
        <taxon>Micromonosporales</taxon>
        <taxon>Micromonosporaceae</taxon>
        <taxon>Micromonospora</taxon>
    </lineage>
</organism>
<dbReference type="EMBL" id="LT594323">
    <property type="protein sequence ID" value="SBT51009.1"/>
    <property type="molecule type" value="Genomic_DNA"/>
</dbReference>
<feature type="signal peptide" evidence="1">
    <location>
        <begin position="1"/>
        <end position="31"/>
    </location>
</feature>
<evidence type="ECO:0000313" key="3">
    <source>
        <dbReference type="Proteomes" id="UP000199385"/>
    </source>
</evidence>
<name>A0A1A9A3I3_9ACTN</name>